<name>A0A4R2CA27_SHIGR</name>
<comment type="caution">
    <text evidence="1">The sequence shown here is derived from an EMBL/GenBank/DDBJ whole genome shotgun (WGS) entry which is preliminary data.</text>
</comment>
<dbReference type="PANTHER" id="PTHR10151:SF120">
    <property type="entry name" value="BIS(5'-ADENOSYL)-TRIPHOSPHATASE"/>
    <property type="match status" value="1"/>
</dbReference>
<dbReference type="CDD" id="cd16018">
    <property type="entry name" value="Enpp"/>
    <property type="match status" value="1"/>
</dbReference>
<evidence type="ECO:0000313" key="1">
    <source>
        <dbReference type="EMBL" id="TCN35639.1"/>
    </source>
</evidence>
<dbReference type="SUPFAM" id="SSF53649">
    <property type="entry name" value="Alkaline phosphatase-like"/>
    <property type="match status" value="1"/>
</dbReference>
<dbReference type="Gene3D" id="3.30.1360.110">
    <property type="entry name" value="Domain 2, Phosphonoacetate Hydrolase"/>
    <property type="match status" value="1"/>
</dbReference>
<accession>A0A4R2CA27</accession>
<dbReference type="InterPro" id="IPR017850">
    <property type="entry name" value="Alkaline_phosphatase_core_sf"/>
</dbReference>
<dbReference type="InterPro" id="IPR023116">
    <property type="entry name" value="Phosphonoacetate_hydro_insert"/>
</dbReference>
<dbReference type="Proteomes" id="UP000295351">
    <property type="component" value="Unassembled WGS sequence"/>
</dbReference>
<dbReference type="InterPro" id="IPR002591">
    <property type="entry name" value="Phosphodiest/P_Trfase"/>
</dbReference>
<dbReference type="EMBL" id="SLVX01000027">
    <property type="protein sequence ID" value="TCN35639.1"/>
    <property type="molecule type" value="Genomic_DNA"/>
</dbReference>
<protein>
    <submittedName>
        <fullName evidence="1">Phosphonoacetate hydrolase</fullName>
    </submittedName>
</protein>
<dbReference type="NCBIfam" id="TIGR02335">
    <property type="entry name" value="hydr_PhnA"/>
    <property type="match status" value="1"/>
</dbReference>
<dbReference type="GO" id="GO:0047400">
    <property type="term" value="F:phosphonoacetate hydrolase activity"/>
    <property type="evidence" value="ECO:0007669"/>
    <property type="project" value="InterPro"/>
</dbReference>
<keyword evidence="2" id="KW-1185">Reference proteome</keyword>
<evidence type="ECO:0000313" key="2">
    <source>
        <dbReference type="Proteomes" id="UP000295351"/>
    </source>
</evidence>
<gene>
    <name evidence="1" type="ORF">EV665_12714</name>
</gene>
<dbReference type="Pfam" id="PF01663">
    <property type="entry name" value="Phosphodiest"/>
    <property type="match status" value="1"/>
</dbReference>
<dbReference type="PANTHER" id="PTHR10151">
    <property type="entry name" value="ECTONUCLEOTIDE PYROPHOSPHATASE/PHOSPHODIESTERASE"/>
    <property type="match status" value="1"/>
</dbReference>
<dbReference type="RefSeq" id="WP_133036529.1">
    <property type="nucleotide sequence ID" value="NZ_BAABEI010000002.1"/>
</dbReference>
<reference evidence="1 2" key="1">
    <citation type="submission" date="2019-03" db="EMBL/GenBank/DDBJ databases">
        <title>Genomic Encyclopedia of Type Strains, Phase IV (KMG-IV): sequencing the most valuable type-strain genomes for metagenomic binning, comparative biology and taxonomic classification.</title>
        <authorList>
            <person name="Goeker M."/>
        </authorList>
    </citation>
    <scope>NUCLEOTIDE SEQUENCE [LARGE SCALE GENOMIC DNA]</scope>
    <source>
        <strain evidence="1 2">DSM 18401</strain>
    </source>
</reference>
<keyword evidence="1" id="KW-0378">Hydrolase</keyword>
<dbReference type="Gene3D" id="3.40.720.10">
    <property type="entry name" value="Alkaline Phosphatase, subunit A"/>
    <property type="match status" value="1"/>
</dbReference>
<dbReference type="AlphaFoldDB" id="A0A4R2CA27"/>
<proteinExistence type="predicted"/>
<dbReference type="InterPro" id="IPR012710">
    <property type="entry name" value="Phosphonoacetate_hydro"/>
</dbReference>
<sequence>MALPFPASVSANDRSYSWPRVCAIAICLDGCEPAYLDAAIAAGLMPALEKIKAKGTVRMAHSVIPSFTNPNNLSIATGRPPAVHGICGNYLYDPASGEEVMMNDPKFLRAGTVFKAFYDAGARVAVVTAKDKLRALLGHGLKYDEGRAICFSSEKSDKATKDDNGIDDASAWLGRKVPEVYSAELSEFVFAAGVKLLKEFRPDVMYLTTTDYVQHKYAPGVKEANAFYEMFDRYLAELDALGAAIVVTADHGMKPKHLADGSPDVIYVQDVLDEWLGKDAARVILPITDPYVVHHGALGSFATAYLPEDADRADLIEKLAKLDGMTVVLGREEACARFELPEDRIGDIVMVSGENKTLGTSEHRHDLAALNEPLRSHGGLSEQEVPFIVNRVLPDLPDAPTLRNFDAFFYATQAAALAG</sequence>
<organism evidence="1 2">
    <name type="scientific">Shinella granuli</name>
    <dbReference type="NCBI Taxonomy" id="323621"/>
    <lineage>
        <taxon>Bacteria</taxon>
        <taxon>Pseudomonadati</taxon>
        <taxon>Pseudomonadota</taxon>
        <taxon>Alphaproteobacteria</taxon>
        <taxon>Hyphomicrobiales</taxon>
        <taxon>Rhizobiaceae</taxon>
        <taxon>Shinella</taxon>
    </lineage>
</organism>